<dbReference type="eggNOG" id="COG2954">
    <property type="taxonomic scope" value="Bacteria"/>
</dbReference>
<dbReference type="KEGG" id="ccun:CCUN_1794"/>
<dbReference type="STRING" id="1121267.CCUN_1794"/>
<reference evidence="1 2" key="1">
    <citation type="submission" date="2017-04" db="EMBL/GenBank/DDBJ databases">
        <title>Complete genome sequence of the Campylobacter cuniculorum type strain LMG24588.</title>
        <authorList>
            <person name="Miller W.G."/>
            <person name="Yee E."/>
            <person name="Revez J."/>
            <person name="Bono J.L."/>
            <person name="Rossi M."/>
        </authorList>
    </citation>
    <scope>NUCLEOTIDE SEQUENCE [LARGE SCALE GENOMIC DNA]</scope>
    <source>
        <strain evidence="1 2">LMG 24588</strain>
    </source>
</reference>
<dbReference type="Proteomes" id="UP000192902">
    <property type="component" value="Chromosome"/>
</dbReference>
<protein>
    <submittedName>
        <fullName evidence="1">CYTH-like family protein</fullName>
    </submittedName>
</protein>
<gene>
    <name evidence="1" type="ORF">CCUN_1794</name>
</gene>
<name>A0A1W6BZ58_9BACT</name>
<organism evidence="1 2">
    <name type="scientific">Campylobacter cuniculorum DSM 23162 = LMG 24588</name>
    <dbReference type="NCBI Taxonomy" id="1121267"/>
    <lineage>
        <taxon>Bacteria</taxon>
        <taxon>Pseudomonadati</taxon>
        <taxon>Campylobacterota</taxon>
        <taxon>Epsilonproteobacteria</taxon>
        <taxon>Campylobacterales</taxon>
        <taxon>Campylobacteraceae</taxon>
        <taxon>Campylobacter</taxon>
    </lineage>
</organism>
<accession>A0A1W6BZ58</accession>
<evidence type="ECO:0000313" key="1">
    <source>
        <dbReference type="EMBL" id="ARJ57362.1"/>
    </source>
</evidence>
<dbReference type="Gene3D" id="2.40.320.10">
    <property type="entry name" value="Hypothetical Protein Pfu-838710-001"/>
    <property type="match status" value="1"/>
</dbReference>
<proteinExistence type="predicted"/>
<dbReference type="OrthoDB" id="5363345at2"/>
<dbReference type="AlphaFoldDB" id="A0A1W6BZ58"/>
<evidence type="ECO:0000313" key="2">
    <source>
        <dbReference type="Proteomes" id="UP000192902"/>
    </source>
</evidence>
<dbReference type="RefSeq" id="WP_027305318.1">
    <property type="nucleotide sequence ID" value="NZ_CP020867.1"/>
</dbReference>
<sequence length="395" mass="47305">MVYEIQKSFLLANDCIVSNLQRDGIQFQSVDISVFYTQISSQKRVKFQSIGEKYFKIILAENEFLEQDKKEISQKVFLKEQKNALTPVLKKKSLEFKFCSLKSYIELYENPKLCVLKIFFETLKDAENFSIPRDFKVLKEINLDSKILSLYGYNLHTFDIEKCFKIIEKNQNFTLEFPDAIGAFDGFRIFLFYLFRKLKFYWNLCLENKQKDDLYEFYLYTQKIFIILSSFDEVFDKNLSELLALKFKNLAEKSSLILESKDQEDSLLLALSSKELNDLFNDFDIFIKESSFYQGLQKDVFFKQLVAFEFRKKLILFKKFLIKDFEYEEFAFKFMQISVFLEYFKSLFNLKSLNKLSDKYFLNSQKKSFSKIMKKRKKVLKWIDISSKNLRIYKG</sequence>
<dbReference type="EMBL" id="CP020867">
    <property type="protein sequence ID" value="ARJ57362.1"/>
    <property type="molecule type" value="Genomic_DNA"/>
</dbReference>